<accession>A0ABU5J0J6</accession>
<dbReference type="PANTHER" id="PTHR30126">
    <property type="entry name" value="HTH-TYPE TRANSCRIPTIONAL REGULATOR"/>
    <property type="match status" value="1"/>
</dbReference>
<organism evidence="6 7">
    <name type="scientific">Robertmurraya mangrovi</name>
    <dbReference type="NCBI Taxonomy" id="3098077"/>
    <lineage>
        <taxon>Bacteria</taxon>
        <taxon>Bacillati</taxon>
        <taxon>Bacillota</taxon>
        <taxon>Bacilli</taxon>
        <taxon>Bacillales</taxon>
        <taxon>Bacillaceae</taxon>
        <taxon>Robertmurraya</taxon>
    </lineage>
</organism>
<dbReference type="Pfam" id="PF00126">
    <property type="entry name" value="HTH_1"/>
    <property type="match status" value="1"/>
</dbReference>
<dbReference type="PRINTS" id="PR00039">
    <property type="entry name" value="HTHLYSR"/>
</dbReference>
<evidence type="ECO:0000313" key="6">
    <source>
        <dbReference type="EMBL" id="MDZ5472891.1"/>
    </source>
</evidence>
<comment type="caution">
    <text evidence="6">The sequence shown here is derived from an EMBL/GenBank/DDBJ whole genome shotgun (WGS) entry which is preliminary data.</text>
</comment>
<dbReference type="EMBL" id="JAXOFX010000009">
    <property type="protein sequence ID" value="MDZ5472891.1"/>
    <property type="molecule type" value="Genomic_DNA"/>
</dbReference>
<evidence type="ECO:0000256" key="3">
    <source>
        <dbReference type="ARBA" id="ARBA00023125"/>
    </source>
</evidence>
<dbReference type="Pfam" id="PF03466">
    <property type="entry name" value="LysR_substrate"/>
    <property type="match status" value="1"/>
</dbReference>
<evidence type="ECO:0000256" key="1">
    <source>
        <dbReference type="ARBA" id="ARBA00009437"/>
    </source>
</evidence>
<dbReference type="InterPro" id="IPR000847">
    <property type="entry name" value="LysR_HTH_N"/>
</dbReference>
<dbReference type="Gene3D" id="3.40.190.290">
    <property type="match status" value="1"/>
</dbReference>
<dbReference type="Gene3D" id="1.10.10.10">
    <property type="entry name" value="Winged helix-like DNA-binding domain superfamily/Winged helix DNA-binding domain"/>
    <property type="match status" value="1"/>
</dbReference>
<proteinExistence type="inferred from homology"/>
<reference evidence="6 7" key="1">
    <citation type="submission" date="2023-11" db="EMBL/GenBank/DDBJ databases">
        <title>Bacillus jintuensis, isolated from a mudflat on the Beibu Gulf coast.</title>
        <authorList>
            <person name="Li M."/>
        </authorList>
    </citation>
    <scope>NUCLEOTIDE SEQUENCE [LARGE SCALE GENOMIC DNA]</scope>
    <source>
        <strain evidence="6 7">31A1R</strain>
    </source>
</reference>
<dbReference type="Proteomes" id="UP001290455">
    <property type="component" value="Unassembled WGS sequence"/>
</dbReference>
<feature type="domain" description="HTH lysR-type" evidence="5">
    <location>
        <begin position="1"/>
        <end position="58"/>
    </location>
</feature>
<dbReference type="SUPFAM" id="SSF53850">
    <property type="entry name" value="Periplasmic binding protein-like II"/>
    <property type="match status" value="1"/>
</dbReference>
<dbReference type="PROSITE" id="PS50931">
    <property type="entry name" value="HTH_LYSR"/>
    <property type="match status" value="1"/>
</dbReference>
<comment type="similarity">
    <text evidence="1">Belongs to the LysR transcriptional regulatory family.</text>
</comment>
<dbReference type="InterPro" id="IPR005119">
    <property type="entry name" value="LysR_subst-bd"/>
</dbReference>
<evidence type="ECO:0000256" key="2">
    <source>
        <dbReference type="ARBA" id="ARBA00023015"/>
    </source>
</evidence>
<dbReference type="SUPFAM" id="SSF46785">
    <property type="entry name" value="Winged helix' DNA-binding domain"/>
    <property type="match status" value="1"/>
</dbReference>
<gene>
    <name evidence="6" type="ORF">SM124_14250</name>
</gene>
<evidence type="ECO:0000259" key="5">
    <source>
        <dbReference type="PROSITE" id="PS50931"/>
    </source>
</evidence>
<dbReference type="PANTHER" id="PTHR30126:SF64">
    <property type="entry name" value="HTH-TYPE TRANSCRIPTIONAL REGULATOR CITR"/>
    <property type="match status" value="1"/>
</dbReference>
<dbReference type="CDD" id="cd05466">
    <property type="entry name" value="PBP2_LTTR_substrate"/>
    <property type="match status" value="1"/>
</dbReference>
<keyword evidence="4" id="KW-0804">Transcription</keyword>
<dbReference type="InterPro" id="IPR036390">
    <property type="entry name" value="WH_DNA-bd_sf"/>
</dbReference>
<sequence length="293" mass="34018">MDIKWIKTFVIAAEYENFRKASEVLFIAQPTITVHIKHLEEALGQSLFEKSGRNVVLTQAGKRFFPHAKRILDQYHTGIHDMESWRQGYTNKMVVAVSPLIAASILPSIIRQFVKKNREIEIVIKVMESADIGEEVYSGEAHVGLTRMEPLRQELTIMELYKDPVILVTSHDGMDSENGPPIDVEELIQEQIILTHNHPVYWDDLLYEIGQKYHRYRTMVVSQVHVTKRFIEEGLGISFLPRSTVRRELMEGRMLEVLTPDFKLPVASTYIVTKEESKEVLKFKQFLRQFYTL</sequence>
<dbReference type="RefSeq" id="WP_322447191.1">
    <property type="nucleotide sequence ID" value="NZ_JAXOFX010000009.1"/>
</dbReference>
<evidence type="ECO:0000313" key="7">
    <source>
        <dbReference type="Proteomes" id="UP001290455"/>
    </source>
</evidence>
<keyword evidence="2" id="KW-0805">Transcription regulation</keyword>
<dbReference type="InterPro" id="IPR036388">
    <property type="entry name" value="WH-like_DNA-bd_sf"/>
</dbReference>
<keyword evidence="7" id="KW-1185">Reference proteome</keyword>
<protein>
    <submittedName>
        <fullName evidence="6">LysR family transcriptional regulator</fullName>
    </submittedName>
</protein>
<name>A0ABU5J0J6_9BACI</name>
<keyword evidence="3" id="KW-0238">DNA-binding</keyword>
<evidence type="ECO:0000256" key="4">
    <source>
        <dbReference type="ARBA" id="ARBA00023163"/>
    </source>
</evidence>